<dbReference type="InterPro" id="IPR011991">
    <property type="entry name" value="ArsR-like_HTH"/>
</dbReference>
<dbReference type="Gene3D" id="1.10.10.10">
    <property type="entry name" value="Winged helix-like DNA-binding domain superfamily/Winged helix DNA-binding domain"/>
    <property type="match status" value="1"/>
</dbReference>
<feature type="region of interest" description="Disordered" evidence="1">
    <location>
        <begin position="186"/>
        <end position="205"/>
    </location>
</feature>
<dbReference type="InterPro" id="IPR036388">
    <property type="entry name" value="WH-like_DNA-bd_sf"/>
</dbReference>
<keyword evidence="5" id="KW-1185">Reference proteome</keyword>
<reference evidence="2 4" key="1">
    <citation type="submission" date="2019-12" db="EMBL/GenBank/DDBJ databases">
        <title>Whole genome shotgun sequence of Streptomyces libani subsp. libani NBRC 13452.</title>
        <authorList>
            <person name="Ichikawa N."/>
            <person name="Kimura A."/>
            <person name="Kitahashi Y."/>
            <person name="Komaki H."/>
            <person name="Tamura T."/>
        </authorList>
    </citation>
    <scope>NUCLEOTIDE SEQUENCE [LARGE SCALE GENOMIC DNA]</scope>
    <source>
        <strain evidence="2 4">NBRC 13452</strain>
    </source>
</reference>
<dbReference type="RefSeq" id="WP_159492001.1">
    <property type="nucleotide sequence ID" value="NZ_BLIP01000003.1"/>
</dbReference>
<dbReference type="EMBL" id="BLIP01000003">
    <property type="protein sequence ID" value="GFE27350.1"/>
    <property type="molecule type" value="Genomic_DNA"/>
</dbReference>
<dbReference type="Pfam" id="PF12840">
    <property type="entry name" value="HTH_20"/>
    <property type="match status" value="1"/>
</dbReference>
<reference evidence="3 5" key="2">
    <citation type="submission" date="2022-12" db="EMBL/GenBank/DDBJ databases">
        <authorList>
            <person name="Ruckert C."/>
            <person name="Busche T."/>
            <person name="Kalinowski J."/>
            <person name="Wittmann C."/>
        </authorList>
    </citation>
    <scope>NUCLEOTIDE SEQUENCE [LARGE SCALE GENOMIC DNA]</scope>
    <source>
        <strain evidence="3 5">DSM 40555</strain>
    </source>
</reference>
<evidence type="ECO:0000313" key="3">
    <source>
        <dbReference type="EMBL" id="WAU01422.1"/>
    </source>
</evidence>
<name>A0A640TW05_STRNI</name>
<dbReference type="InterPro" id="IPR036390">
    <property type="entry name" value="WH_DNA-bd_sf"/>
</dbReference>
<sequence>MSDGNRRVEAAETLQDRARRLLPDHPVRIALLDLIAETGTLTSTEAAARLGHSSGLCSFHLRQLARYGLIEEAPHHGGRARPWRLRWDTPQHTGEEEPEEFTALARGLEDESYQHWLAHRDQAPAEWQQDESFSTVLHLTPAETAELATSIRRLLAGYRNRGDHPATRSPNAVAVAAVTRLFPLLTEHQVPPQSPPSRVEGSTDS</sequence>
<dbReference type="Proteomes" id="UP000429552">
    <property type="component" value="Unassembled WGS sequence"/>
</dbReference>
<dbReference type="EMBL" id="CP114202">
    <property type="protein sequence ID" value="WAU01422.1"/>
    <property type="molecule type" value="Genomic_DNA"/>
</dbReference>
<dbReference type="CDD" id="cd00090">
    <property type="entry name" value="HTH_ARSR"/>
    <property type="match status" value="1"/>
</dbReference>
<evidence type="ECO:0000256" key="1">
    <source>
        <dbReference type="SAM" id="MobiDB-lite"/>
    </source>
</evidence>
<dbReference type="Proteomes" id="UP001210609">
    <property type="component" value="Chromosome"/>
</dbReference>
<proteinExistence type="predicted"/>
<accession>A0A640TW05</accession>
<evidence type="ECO:0000313" key="2">
    <source>
        <dbReference type="EMBL" id="GFE27350.1"/>
    </source>
</evidence>
<evidence type="ECO:0000313" key="4">
    <source>
        <dbReference type="Proteomes" id="UP000429552"/>
    </source>
</evidence>
<evidence type="ECO:0000313" key="5">
    <source>
        <dbReference type="Proteomes" id="UP001210609"/>
    </source>
</evidence>
<protein>
    <submittedName>
        <fullName evidence="3">Helix-turn-helix domain-containing protein</fullName>
    </submittedName>
    <submittedName>
        <fullName evidence="2">Transcriptional regulator</fullName>
    </submittedName>
</protein>
<gene>
    <name evidence="2" type="ORF">Sliba_78030</name>
    <name evidence="3" type="ORF">STRLI_007759</name>
</gene>
<dbReference type="SUPFAM" id="SSF46785">
    <property type="entry name" value="Winged helix' DNA-binding domain"/>
    <property type="match status" value="1"/>
</dbReference>
<organism evidence="2 4">
    <name type="scientific">Streptomyces nigrescens</name>
    <dbReference type="NCBI Taxonomy" id="1920"/>
    <lineage>
        <taxon>Bacteria</taxon>
        <taxon>Bacillati</taxon>
        <taxon>Actinomycetota</taxon>
        <taxon>Actinomycetes</taxon>
        <taxon>Kitasatosporales</taxon>
        <taxon>Streptomycetaceae</taxon>
        <taxon>Streptomyces</taxon>
    </lineage>
</organism>
<dbReference type="AlphaFoldDB" id="A0A640TW05"/>